<organism evidence="10 11">
    <name type="scientific">Francisella halioticida</name>
    <dbReference type="NCBI Taxonomy" id="549298"/>
    <lineage>
        <taxon>Bacteria</taxon>
        <taxon>Pseudomonadati</taxon>
        <taxon>Pseudomonadota</taxon>
        <taxon>Gammaproteobacteria</taxon>
        <taxon>Thiotrichales</taxon>
        <taxon>Francisellaceae</taxon>
        <taxon>Francisella</taxon>
    </lineage>
</organism>
<keyword evidence="3" id="KW-1003">Cell membrane</keyword>
<feature type="domain" description="Major facilitator superfamily (MFS) profile" evidence="9">
    <location>
        <begin position="1"/>
        <end position="479"/>
    </location>
</feature>
<evidence type="ECO:0000256" key="5">
    <source>
        <dbReference type="ARBA" id="ARBA00022856"/>
    </source>
</evidence>
<feature type="transmembrane region" description="Helical" evidence="8">
    <location>
        <begin position="243"/>
        <end position="260"/>
    </location>
</feature>
<comment type="subcellular location">
    <subcellularLocation>
        <location evidence="1">Cell membrane</location>
        <topology evidence="1">Multi-pass membrane protein</topology>
    </subcellularLocation>
</comment>
<dbReference type="PROSITE" id="PS50850">
    <property type="entry name" value="MFS"/>
    <property type="match status" value="1"/>
</dbReference>
<evidence type="ECO:0000256" key="8">
    <source>
        <dbReference type="SAM" id="Phobius"/>
    </source>
</evidence>
<dbReference type="InterPro" id="IPR005279">
    <property type="entry name" value="Dipep/tripep_permease"/>
</dbReference>
<evidence type="ECO:0000256" key="6">
    <source>
        <dbReference type="ARBA" id="ARBA00022989"/>
    </source>
</evidence>
<keyword evidence="2" id="KW-0813">Transport</keyword>
<feature type="transmembrane region" description="Helical" evidence="8">
    <location>
        <begin position="21"/>
        <end position="39"/>
    </location>
</feature>
<evidence type="ECO:0000256" key="4">
    <source>
        <dbReference type="ARBA" id="ARBA00022692"/>
    </source>
</evidence>
<reference evidence="10 11" key="1">
    <citation type="submission" date="2017-06" db="EMBL/GenBank/DDBJ databases">
        <title>Complete genome of Francisella halioticida.</title>
        <authorList>
            <person name="Sjodin A."/>
        </authorList>
    </citation>
    <scope>NUCLEOTIDE SEQUENCE [LARGE SCALE GENOMIC DNA]</scope>
    <source>
        <strain evidence="10 11">DSM 23729</strain>
    </source>
</reference>
<keyword evidence="6 8" id="KW-1133">Transmembrane helix</keyword>
<evidence type="ECO:0000256" key="1">
    <source>
        <dbReference type="ARBA" id="ARBA00004651"/>
    </source>
</evidence>
<evidence type="ECO:0000256" key="2">
    <source>
        <dbReference type="ARBA" id="ARBA00022448"/>
    </source>
</evidence>
<evidence type="ECO:0000259" key="9">
    <source>
        <dbReference type="PROSITE" id="PS50850"/>
    </source>
</evidence>
<name>A0ABM6LX37_9GAMM</name>
<feature type="transmembrane region" description="Helical" evidence="8">
    <location>
        <begin position="219"/>
        <end position="237"/>
    </location>
</feature>
<dbReference type="EMBL" id="CP022132">
    <property type="protein sequence ID" value="ASG67183.1"/>
    <property type="molecule type" value="Genomic_DNA"/>
</dbReference>
<sequence length="504" mass="55284">MSKINKGSMRAPFWVLWTLELWERFGFYGLQAILAVYFAKHLGFDDANAMLIFGSFSALLYGGPLIGGWIGDNYLGSKRTVAVGATILFLSYLCLSLSSLLSNATGVDSQSIILYSLAGVAVGGGLFKPNPTSLISKLFKKGDPAQDGALTYYYMAINIGSFFSMLMTPVIAAEYGYTHAFLVSAVGMFLGLLCYTIFYSKMSHIASEAGLKKFSFSKLLVVLIGCIIGIAIIGSILEKTQVCRIIITIITIVAIIYFFKKMFQQNLHERKRMIVAFILIIQGVIFFVLYQQMPTSLNFFAINNVDRSFLGLAVQPEQWQVLNPLVIVLMAPILSVLYKKTPGTHVTKFCIGMTLCALAFLVLYFPQFTTTTGIVSGWWLVLSYWLQSTGELLISALGLSMVAELFPSRMGGFAQGMWQITTMVAGPIGGFVGALTAPPAGEHFTKVQSIAVYGHVFLVIGLVVVVVVIIMWAIRGWLNSVIDSTLDYVETLHNPNEESASLIK</sequence>
<dbReference type="Proteomes" id="UP000249910">
    <property type="component" value="Chromosome"/>
</dbReference>
<keyword evidence="4 8" id="KW-0812">Transmembrane</keyword>
<dbReference type="InterPro" id="IPR000109">
    <property type="entry name" value="POT_fam"/>
</dbReference>
<evidence type="ECO:0000313" key="11">
    <source>
        <dbReference type="Proteomes" id="UP000249910"/>
    </source>
</evidence>
<keyword evidence="11" id="KW-1185">Reference proteome</keyword>
<protein>
    <submittedName>
        <fullName evidence="10">MFS transporter</fullName>
    </submittedName>
</protein>
<evidence type="ECO:0000256" key="7">
    <source>
        <dbReference type="ARBA" id="ARBA00023136"/>
    </source>
</evidence>
<proteinExistence type="predicted"/>
<feature type="transmembrane region" description="Helical" evidence="8">
    <location>
        <begin position="51"/>
        <end position="70"/>
    </location>
</feature>
<dbReference type="NCBIfam" id="TIGR00924">
    <property type="entry name" value="yjdL_sub1_fam"/>
    <property type="match status" value="1"/>
</dbReference>
<dbReference type="Gene3D" id="1.20.1250.20">
    <property type="entry name" value="MFS general substrate transporter like domains"/>
    <property type="match status" value="1"/>
</dbReference>
<feature type="transmembrane region" description="Helical" evidence="8">
    <location>
        <begin position="272"/>
        <end position="290"/>
    </location>
</feature>
<dbReference type="InterPro" id="IPR020846">
    <property type="entry name" value="MFS_dom"/>
</dbReference>
<gene>
    <name evidence="10" type="ORF">CDV26_01190</name>
</gene>
<evidence type="ECO:0000256" key="3">
    <source>
        <dbReference type="ARBA" id="ARBA00022475"/>
    </source>
</evidence>
<feature type="transmembrane region" description="Helical" evidence="8">
    <location>
        <begin position="418"/>
        <end position="438"/>
    </location>
</feature>
<accession>A0ABM6LX37</accession>
<dbReference type="SUPFAM" id="SSF103473">
    <property type="entry name" value="MFS general substrate transporter"/>
    <property type="match status" value="1"/>
</dbReference>
<feature type="transmembrane region" description="Helical" evidence="8">
    <location>
        <begin position="450"/>
        <end position="474"/>
    </location>
</feature>
<dbReference type="InterPro" id="IPR036259">
    <property type="entry name" value="MFS_trans_sf"/>
</dbReference>
<keyword evidence="7 8" id="KW-0472">Membrane</keyword>
<feature type="transmembrane region" description="Helical" evidence="8">
    <location>
        <begin position="150"/>
        <end position="171"/>
    </location>
</feature>
<keyword evidence="5" id="KW-0653">Protein transport</keyword>
<dbReference type="CDD" id="cd17346">
    <property type="entry name" value="MFS_DtpA_like"/>
    <property type="match status" value="1"/>
</dbReference>
<keyword evidence="5" id="KW-0571">Peptide transport</keyword>
<dbReference type="RefSeq" id="WP_088771739.1">
    <property type="nucleotide sequence ID" value="NZ_AP023082.1"/>
</dbReference>
<feature type="transmembrane region" description="Helical" evidence="8">
    <location>
        <begin position="112"/>
        <end position="129"/>
    </location>
</feature>
<feature type="transmembrane region" description="Helical" evidence="8">
    <location>
        <begin position="82"/>
        <end position="100"/>
    </location>
</feature>
<feature type="transmembrane region" description="Helical" evidence="8">
    <location>
        <begin position="319"/>
        <end position="338"/>
    </location>
</feature>
<dbReference type="Pfam" id="PF00854">
    <property type="entry name" value="PTR2"/>
    <property type="match status" value="1"/>
</dbReference>
<evidence type="ECO:0000313" key="10">
    <source>
        <dbReference type="EMBL" id="ASG67183.1"/>
    </source>
</evidence>
<dbReference type="PANTHER" id="PTHR23517:SF15">
    <property type="entry name" value="PROTON-DEPENDENT OLIGOPEPTIDE FAMILY TRANSPORT PROTEIN"/>
    <property type="match status" value="1"/>
</dbReference>
<feature type="transmembrane region" description="Helical" evidence="8">
    <location>
        <begin position="177"/>
        <end position="198"/>
    </location>
</feature>
<dbReference type="InterPro" id="IPR050171">
    <property type="entry name" value="MFS_Transporters"/>
</dbReference>
<dbReference type="PANTHER" id="PTHR23517">
    <property type="entry name" value="RESISTANCE PROTEIN MDTM, PUTATIVE-RELATED-RELATED"/>
    <property type="match status" value="1"/>
</dbReference>